<dbReference type="RefSeq" id="WP_377151121.1">
    <property type="nucleotide sequence ID" value="NZ_JBHSAF010000003.1"/>
</dbReference>
<keyword evidence="5" id="KW-1185">Reference proteome</keyword>
<evidence type="ECO:0000256" key="2">
    <source>
        <dbReference type="SAM" id="SignalP"/>
    </source>
</evidence>
<proteinExistence type="predicted"/>
<evidence type="ECO:0000256" key="1">
    <source>
        <dbReference type="SAM" id="MobiDB-lite"/>
    </source>
</evidence>
<dbReference type="InterPro" id="IPR025392">
    <property type="entry name" value="DUF4124"/>
</dbReference>
<dbReference type="EMBL" id="JBHSAF010000003">
    <property type="protein sequence ID" value="MFC3912907.1"/>
    <property type="molecule type" value="Genomic_DNA"/>
</dbReference>
<keyword evidence="2" id="KW-0732">Signal</keyword>
<evidence type="ECO:0000313" key="4">
    <source>
        <dbReference type="EMBL" id="MFC3912907.1"/>
    </source>
</evidence>
<organism evidence="4 5">
    <name type="scientific">Pseudaeromonas sharmana</name>
    <dbReference type="NCBI Taxonomy" id="328412"/>
    <lineage>
        <taxon>Bacteria</taxon>
        <taxon>Pseudomonadati</taxon>
        <taxon>Pseudomonadota</taxon>
        <taxon>Gammaproteobacteria</taxon>
        <taxon>Aeromonadales</taxon>
        <taxon>Aeromonadaceae</taxon>
        <taxon>Pseudaeromonas</taxon>
    </lineage>
</organism>
<feature type="chain" id="PRO_5047067222" evidence="2">
    <location>
        <begin position="21"/>
        <end position="179"/>
    </location>
</feature>
<dbReference type="Pfam" id="PF13511">
    <property type="entry name" value="DUF4124"/>
    <property type="match status" value="1"/>
</dbReference>
<gene>
    <name evidence="4" type="ORF">ACFOSS_05445</name>
</gene>
<reference evidence="5" key="1">
    <citation type="journal article" date="2019" name="Int. J. Syst. Evol. Microbiol.">
        <title>The Global Catalogue of Microorganisms (GCM) 10K type strain sequencing project: providing services to taxonomists for standard genome sequencing and annotation.</title>
        <authorList>
            <consortium name="The Broad Institute Genomics Platform"/>
            <consortium name="The Broad Institute Genome Sequencing Center for Infectious Disease"/>
            <person name="Wu L."/>
            <person name="Ma J."/>
        </authorList>
    </citation>
    <scope>NUCLEOTIDE SEQUENCE [LARGE SCALE GENOMIC DNA]</scope>
    <source>
        <strain evidence="5">CCUG 54939</strain>
    </source>
</reference>
<dbReference type="Proteomes" id="UP001595692">
    <property type="component" value="Unassembled WGS sequence"/>
</dbReference>
<feature type="signal peptide" evidence="2">
    <location>
        <begin position="1"/>
        <end position="20"/>
    </location>
</feature>
<sequence length="179" mass="19549">MVKRMVALAVLLTLAQNSEAEIYRWIDSKGVVNYSTTPPAVPKLQEVRPMMNTPAVTRPDVSDDSSESYAGDSQEYASDQEYGSEAGGTMSAASLCSAAKANLRSSLEQWRQIGKEVYESGKNDKARYEQGMAAMSELESMLKVGLDNCAAEYHSEPTLQRVVDCAAARDDGMAIYCLR</sequence>
<comment type="caution">
    <text evidence="4">The sequence shown here is derived from an EMBL/GenBank/DDBJ whole genome shotgun (WGS) entry which is preliminary data.</text>
</comment>
<accession>A0ABV8CL19</accession>
<evidence type="ECO:0000313" key="5">
    <source>
        <dbReference type="Proteomes" id="UP001595692"/>
    </source>
</evidence>
<evidence type="ECO:0000259" key="3">
    <source>
        <dbReference type="Pfam" id="PF13511"/>
    </source>
</evidence>
<feature type="region of interest" description="Disordered" evidence="1">
    <location>
        <begin position="50"/>
        <end position="86"/>
    </location>
</feature>
<feature type="domain" description="DUF4124" evidence="3">
    <location>
        <begin position="11"/>
        <end position="59"/>
    </location>
</feature>
<protein>
    <submittedName>
        <fullName evidence="4">DUF4124 domain-containing protein</fullName>
    </submittedName>
</protein>
<name>A0ABV8CL19_9GAMM</name>